<proteinExistence type="predicted"/>
<dbReference type="PANTHER" id="PTHR32063">
    <property type="match status" value="1"/>
</dbReference>
<dbReference type="SUPFAM" id="SSF82693">
    <property type="entry name" value="Multidrug efflux transporter AcrB pore domain, PN1, PN2, PC1 and PC2 subdomains"/>
    <property type="match status" value="2"/>
</dbReference>
<feature type="transmembrane region" description="Helical" evidence="1">
    <location>
        <begin position="452"/>
        <end position="474"/>
    </location>
</feature>
<dbReference type="Gene3D" id="3.30.70.1320">
    <property type="entry name" value="Multidrug efflux transporter AcrB pore domain like"/>
    <property type="match status" value="1"/>
</dbReference>
<evidence type="ECO:0000256" key="1">
    <source>
        <dbReference type="SAM" id="Phobius"/>
    </source>
</evidence>
<name>D5V2N9_ARCNC</name>
<dbReference type="InterPro" id="IPR027463">
    <property type="entry name" value="AcrB_DN_DC_subdom"/>
</dbReference>
<feature type="transmembrane region" description="Helical" evidence="1">
    <location>
        <begin position="486"/>
        <end position="507"/>
    </location>
</feature>
<feature type="transmembrane region" description="Helical" evidence="1">
    <location>
        <begin position="24"/>
        <end position="43"/>
    </location>
</feature>
<dbReference type="EMBL" id="CP001999">
    <property type="protein sequence ID" value="ADG92471.1"/>
    <property type="molecule type" value="Genomic_DNA"/>
</dbReference>
<dbReference type="SUPFAM" id="SSF82714">
    <property type="entry name" value="Multidrug efflux transporter AcrB TolC docking domain, DN and DC subdomains"/>
    <property type="match status" value="1"/>
</dbReference>
<dbReference type="STRING" id="572480.Arnit_0807"/>
<keyword evidence="3" id="KW-1185">Reference proteome</keyword>
<evidence type="ECO:0000313" key="2">
    <source>
        <dbReference type="EMBL" id="ADG92471.1"/>
    </source>
</evidence>
<feature type="transmembrane region" description="Helical" evidence="1">
    <location>
        <begin position="377"/>
        <end position="397"/>
    </location>
</feature>
<keyword evidence="1" id="KW-0812">Transmembrane</keyword>
<dbReference type="AlphaFoldDB" id="D5V2N9"/>
<dbReference type="Gene3D" id="3.30.70.1430">
    <property type="entry name" value="Multidrug efflux transporter AcrB pore domain"/>
    <property type="match status" value="1"/>
</dbReference>
<evidence type="ECO:0000313" key="3">
    <source>
        <dbReference type="Proteomes" id="UP000000939"/>
    </source>
</evidence>
<feature type="transmembrane region" description="Helical" evidence="1">
    <location>
        <begin position="352"/>
        <end position="371"/>
    </location>
</feature>
<dbReference type="GO" id="GO:0005886">
    <property type="term" value="C:plasma membrane"/>
    <property type="evidence" value="ECO:0007669"/>
    <property type="project" value="TreeGrafter"/>
</dbReference>
<sequence>MDYKSIKVHNIGGLLSKTFLHNPLTPVIAVFILILGYMALTFMPREENPQMIVSGGNIIVSLPGATPQEVENVIVKPIERKMKEVLGVEHIQGIARADVGIVNVMFYIGEDKEQSNLKMYDKMMQNLDILPRGASQPLIKPLDIDTDIPIYSIAFYSKDNKISQANLYEKVKQLQQKFNSIENIAQANIIGGHKKQFNIILDTNKLNRYNLTINDVKQALNAVVINAPQLKKARGNEIRIGSIKNVLQSINDVQNIIIPTGNRIVYLKDIATISDGVDFQNYKNVEINLKDKNLYPQVTLTLSKLKGSNAVVIADEVTKRLSQMRSEFEKEGINYTITRNDGERANDAVNELMFHLLISVVIIILLLIFVLGWKEAMIVTFTIPAIFAITLFVAYLGDQTINRITLFAFLLSLGLLVDDAIVVVENIHRHFHKEDSKNKTNEEIMVEATDEIGASTNIATIAIILTMVPMAFVGQMMGQFMRPIPLNVPVAMAASLIIAYIFTPYFANKILKRGK</sequence>
<reference evidence="2 3" key="1">
    <citation type="journal article" date="2010" name="Stand. Genomic Sci.">
        <title>Complete genome sequence of Arcobacter nitrofigilis type strain (CI).</title>
        <authorList>
            <person name="Pati A."/>
            <person name="Gronow S."/>
            <person name="Lapidus A."/>
            <person name="Copeland A."/>
            <person name="Glavina Del Rio T."/>
            <person name="Nolan M."/>
            <person name="Lucas S."/>
            <person name="Tice H."/>
            <person name="Cheng J.F."/>
            <person name="Han C."/>
            <person name="Chertkov O."/>
            <person name="Bruce D."/>
            <person name="Tapia R."/>
            <person name="Goodwin L."/>
            <person name="Pitluck S."/>
            <person name="Liolios K."/>
            <person name="Ivanova N."/>
            <person name="Mavromatis K."/>
            <person name="Chen A."/>
            <person name="Palaniappan K."/>
            <person name="Land M."/>
            <person name="Hauser L."/>
            <person name="Chang Y.J."/>
            <person name="Jeffries C.D."/>
            <person name="Detter J.C."/>
            <person name="Rohde M."/>
            <person name="Goker M."/>
            <person name="Bristow J."/>
            <person name="Eisen J.A."/>
            <person name="Markowitz V."/>
            <person name="Hugenholtz P."/>
            <person name="Klenk H.P."/>
            <person name="Kyrpides N.C."/>
        </authorList>
    </citation>
    <scope>NUCLEOTIDE SEQUENCE [LARGE SCALE GENOMIC DNA]</scope>
    <source>
        <strain evidence="3">ATCC 33309 / DSM 7299 / CCUG 15893 / LMG 7604 / NCTC 12251 / CI</strain>
    </source>
</reference>
<dbReference type="Gene3D" id="3.30.2090.10">
    <property type="entry name" value="Multidrug efflux transporter AcrB TolC docking domain, DN and DC subdomains"/>
    <property type="match status" value="1"/>
</dbReference>
<feature type="transmembrane region" description="Helical" evidence="1">
    <location>
        <begin position="404"/>
        <end position="424"/>
    </location>
</feature>
<dbReference type="PANTHER" id="PTHR32063:SF16">
    <property type="entry name" value="CATION EFFLUX SYSTEM (ACRB_ACRD_ACRF FAMILY)"/>
    <property type="match status" value="1"/>
</dbReference>
<dbReference type="HOGENOM" id="CLU_002755_1_2_7"/>
<dbReference type="GO" id="GO:0042910">
    <property type="term" value="F:xenobiotic transmembrane transporter activity"/>
    <property type="evidence" value="ECO:0007669"/>
    <property type="project" value="TreeGrafter"/>
</dbReference>
<dbReference type="OrthoDB" id="8430015at2"/>
<organism evidence="2 3">
    <name type="scientific">Arcobacter nitrofigilis (strain ATCC 33309 / DSM 7299 / CCUG 15893 / LMG 7604 / NCTC 12251 / CI)</name>
    <name type="common">Campylobacter nitrofigilis</name>
    <dbReference type="NCBI Taxonomy" id="572480"/>
    <lineage>
        <taxon>Bacteria</taxon>
        <taxon>Pseudomonadati</taxon>
        <taxon>Campylobacterota</taxon>
        <taxon>Epsilonproteobacteria</taxon>
        <taxon>Campylobacterales</taxon>
        <taxon>Arcobacteraceae</taxon>
        <taxon>Arcobacter</taxon>
    </lineage>
</organism>
<dbReference type="PRINTS" id="PR00702">
    <property type="entry name" value="ACRIFLAVINRP"/>
</dbReference>
<protein>
    <submittedName>
        <fullName evidence="2">Acriflavin resistance protein</fullName>
    </submittedName>
</protein>
<dbReference type="Gene3D" id="1.20.1640.10">
    <property type="entry name" value="Multidrug efflux transporter AcrB transmembrane domain"/>
    <property type="match status" value="1"/>
</dbReference>
<dbReference type="RefSeq" id="WP_013134616.1">
    <property type="nucleotide sequence ID" value="NC_014166.1"/>
</dbReference>
<dbReference type="Proteomes" id="UP000000939">
    <property type="component" value="Chromosome"/>
</dbReference>
<dbReference type="SUPFAM" id="SSF82866">
    <property type="entry name" value="Multidrug efflux transporter AcrB transmembrane domain"/>
    <property type="match status" value="1"/>
</dbReference>
<dbReference type="eggNOG" id="COG0841">
    <property type="taxonomic scope" value="Bacteria"/>
</dbReference>
<dbReference type="Pfam" id="PF00873">
    <property type="entry name" value="ACR_tran"/>
    <property type="match status" value="1"/>
</dbReference>
<keyword evidence="1" id="KW-0472">Membrane</keyword>
<gene>
    <name evidence="2" type="ordered locus">Arnit_0807</name>
</gene>
<keyword evidence="1" id="KW-1133">Transmembrane helix</keyword>
<accession>D5V2N9</accession>
<dbReference type="InterPro" id="IPR001036">
    <property type="entry name" value="Acrflvin-R"/>
</dbReference>
<dbReference type="KEGG" id="ant:Arnit_0807"/>